<dbReference type="Proteomes" id="UP000441754">
    <property type="component" value="Unassembled WGS sequence"/>
</dbReference>
<organism evidence="1 2">
    <name type="scientific">Larkinella terrae</name>
    <dbReference type="NCBI Taxonomy" id="2025311"/>
    <lineage>
        <taxon>Bacteria</taxon>
        <taxon>Pseudomonadati</taxon>
        <taxon>Bacteroidota</taxon>
        <taxon>Cytophagia</taxon>
        <taxon>Cytophagales</taxon>
        <taxon>Spirosomataceae</taxon>
        <taxon>Larkinella</taxon>
    </lineage>
</organism>
<accession>A0A7K0ED30</accession>
<reference evidence="1 2" key="1">
    <citation type="journal article" date="2018" name="Antonie Van Leeuwenhoek">
        <title>Larkinella terrae sp. nov., isolated from soil on Jeju Island, South Korea.</title>
        <authorList>
            <person name="Ten L.N."/>
            <person name="Jeon J."/>
            <person name="Park S.J."/>
            <person name="Park S."/>
            <person name="Lee S.Y."/>
            <person name="Kim M.K."/>
            <person name="Jung H.Y."/>
        </authorList>
    </citation>
    <scope>NUCLEOTIDE SEQUENCE [LARGE SCALE GENOMIC DNA]</scope>
    <source>
        <strain evidence="1 2">KCTC 52001</strain>
    </source>
</reference>
<dbReference type="RefSeq" id="WP_154172142.1">
    <property type="nucleotide sequence ID" value="NZ_WJXZ01000001.1"/>
</dbReference>
<evidence type="ECO:0000313" key="1">
    <source>
        <dbReference type="EMBL" id="MRS59803.1"/>
    </source>
</evidence>
<dbReference type="AlphaFoldDB" id="A0A7K0ED30"/>
<name>A0A7K0ED30_9BACT</name>
<evidence type="ECO:0000313" key="2">
    <source>
        <dbReference type="Proteomes" id="UP000441754"/>
    </source>
</evidence>
<protein>
    <recommendedName>
        <fullName evidence="3">DUF2357 domain-containing protein</fullName>
    </recommendedName>
</protein>
<dbReference type="Pfam" id="PF04411">
    <property type="entry name" value="PDDEXK_7"/>
    <property type="match status" value="1"/>
</dbReference>
<dbReference type="OrthoDB" id="980345at2"/>
<keyword evidence="2" id="KW-1185">Reference proteome</keyword>
<proteinExistence type="predicted"/>
<evidence type="ECO:0008006" key="3">
    <source>
        <dbReference type="Google" id="ProtNLM"/>
    </source>
</evidence>
<dbReference type="InterPro" id="IPR007505">
    <property type="entry name" value="PDDEXK_7"/>
</dbReference>
<comment type="caution">
    <text evidence="1">The sequence shown here is derived from an EMBL/GenBank/DDBJ whole genome shotgun (WGS) entry which is preliminary data.</text>
</comment>
<dbReference type="EMBL" id="WJXZ01000001">
    <property type="protein sequence ID" value="MRS59803.1"/>
    <property type="molecule type" value="Genomic_DNA"/>
</dbReference>
<gene>
    <name evidence="1" type="ORF">GJJ30_00750</name>
</gene>
<sequence>MNVLVLQKTERYKPESSFSLLNEKPFVSENDFIAFLVQSEEKLPPESLLWLSEISYELNQVAVLTTGIFIYECLKNVELEDEDEGRCLSDIELEPNNRQRLQFAKIFINQFGTCEVSLDISSASIKPFKIGELEVIPSKIRPNDLNNIFDYLFERNVTYWQAFSSVKSKNTNDRIERHHLFWLLKRIQNELTILIRQLPLFKLAPRSRLVPRQEVVPWSDNVETNESSLQWLMENMSVLEQTNNATKADLRIRNRLYRLTEVQTEYLQENTDVYENQIIHGYLNSIQSFFVNQRLLLRHRVQQLTLEVNQIGTLHTRQLLRYYRKILVDCTLVIRQSETALNFFQQYIPVSLPRIEFPTKIEGFQSQEHYHSILNPIQEWFSRDIDLNFGDNELFFGTRSMDKLYELYCLFHVIAALEKLGFKLKKIPYFFQGKASFEESEHTGKYLFELHLGIEVTLYYESLPSTYQTAIWTRGNRPLKPDFIIEYKLVESQVSNLMIFDAKYQSVESIRRFTYKTMIPKYLHGICHRSGGDANIKGLFLLHPEDFGKYPVESWHLFPFRWFDSKPILPAIGRVEIPTAKGSINQLGEVISRILAITLK</sequence>